<organism evidence="2">
    <name type="scientific">Cacopsylla melanoneura</name>
    <dbReference type="NCBI Taxonomy" id="428564"/>
    <lineage>
        <taxon>Eukaryota</taxon>
        <taxon>Metazoa</taxon>
        <taxon>Ecdysozoa</taxon>
        <taxon>Arthropoda</taxon>
        <taxon>Hexapoda</taxon>
        <taxon>Insecta</taxon>
        <taxon>Pterygota</taxon>
        <taxon>Neoptera</taxon>
        <taxon>Paraneoptera</taxon>
        <taxon>Hemiptera</taxon>
        <taxon>Sternorrhyncha</taxon>
        <taxon>Psylloidea</taxon>
        <taxon>Psyllidae</taxon>
        <taxon>Psyllinae</taxon>
        <taxon>Cacopsylla</taxon>
    </lineage>
</organism>
<name>A0A8D8PZH9_9HEMI</name>
<protein>
    <submittedName>
        <fullName evidence="2">Uncharacterized protein</fullName>
    </submittedName>
</protein>
<keyword evidence="1" id="KW-0472">Membrane</keyword>
<proteinExistence type="predicted"/>
<reference evidence="2" key="1">
    <citation type="submission" date="2021-05" db="EMBL/GenBank/DDBJ databases">
        <authorList>
            <person name="Alioto T."/>
            <person name="Alioto T."/>
            <person name="Gomez Garrido J."/>
        </authorList>
    </citation>
    <scope>NUCLEOTIDE SEQUENCE</scope>
</reference>
<dbReference type="AlphaFoldDB" id="A0A8D8PZH9"/>
<evidence type="ECO:0000256" key="1">
    <source>
        <dbReference type="SAM" id="Phobius"/>
    </source>
</evidence>
<keyword evidence="1" id="KW-0812">Transmembrane</keyword>
<sequence length="193" mass="22109">MSKPRFSQNHVSFPCTLLPLLIFPFATYFVGSTLLVEEVVVIWNMLVIWNTSISRLIRAATYREVAKMMYFDKHMTIVNKNKKKNSSGFYAAAGESFRHTPNLSFVVGETTVFYYRKNRPQVVIVLDSDLSSYHMLDNNISNNLANFRLSKNLQVDSYSQKTKGGSILPPLPLLFPMRVETTLLPDVLPFYII</sequence>
<dbReference type="EMBL" id="HBUF01046465">
    <property type="protein sequence ID" value="CAG6619881.1"/>
    <property type="molecule type" value="Transcribed_RNA"/>
</dbReference>
<accession>A0A8D8PZH9</accession>
<feature type="transmembrane region" description="Helical" evidence="1">
    <location>
        <begin position="41"/>
        <end position="60"/>
    </location>
</feature>
<feature type="transmembrane region" description="Helical" evidence="1">
    <location>
        <begin position="12"/>
        <end position="35"/>
    </location>
</feature>
<evidence type="ECO:0000313" key="2">
    <source>
        <dbReference type="EMBL" id="CAG6619881.1"/>
    </source>
</evidence>
<keyword evidence="1" id="KW-1133">Transmembrane helix</keyword>